<keyword evidence="2" id="KW-1133">Transmembrane helix</keyword>
<dbReference type="PANTHER" id="PTHR35285:SF1">
    <property type="entry name" value="2-C-METHYL-D-ERYTHRITOL 4-PHOSPHATE CYTIDYLYLTRANSFERASE"/>
    <property type="match status" value="1"/>
</dbReference>
<keyword evidence="2" id="KW-0472">Membrane</keyword>
<name>A0ABP1FHT1_9CHLO</name>
<feature type="transmembrane region" description="Helical" evidence="2">
    <location>
        <begin position="264"/>
        <end position="285"/>
    </location>
</feature>
<sequence length="304" mass="32073">MDVLSSSTTDTGPKPYTDGLRGCGAMSGPLFVWSDQPYIAADSHGSASRAWYETASVRGFTKQVLGSLCGGDVKEGAQSLLNATHLQQLAPQTLVAFLGSHIPRSGDVAAQQGLQSFLDAAASSLALPNVLHKAAPGTSSEMLSVLRSEHTADRVQTLGACEGMEGSETASAAAFRALQEGQQEAGGAKVVVVCSSEGTAQAELQLLRDIQDTLKESAAPHVMVYATQPFTAQSSATRRSLLQAAKQKQPQFVCDATCQTQVKLIEGVILAINLIAAIWIGSWMMHNLGTPTRFETPKEGVQRD</sequence>
<gene>
    <name evidence="3" type="primary">g1345</name>
    <name evidence="3" type="ORF">VP750_LOCUS1162</name>
</gene>
<protein>
    <submittedName>
        <fullName evidence="3">G1345 protein</fullName>
    </submittedName>
</protein>
<dbReference type="PANTHER" id="PTHR35285">
    <property type="entry name" value="2-C-METHYL-D-ERYTHRITOL 4-PHOSPHATE CYTIDYLYLTRANSFERASE"/>
    <property type="match status" value="1"/>
</dbReference>
<accession>A0ABP1FHT1</accession>
<feature type="compositionally biased region" description="Polar residues" evidence="1">
    <location>
        <begin position="1"/>
        <end position="11"/>
    </location>
</feature>
<evidence type="ECO:0000256" key="2">
    <source>
        <dbReference type="SAM" id="Phobius"/>
    </source>
</evidence>
<dbReference type="Proteomes" id="UP001497392">
    <property type="component" value="Unassembled WGS sequence"/>
</dbReference>
<organism evidence="3 4">
    <name type="scientific">Coccomyxa viridis</name>
    <dbReference type="NCBI Taxonomy" id="1274662"/>
    <lineage>
        <taxon>Eukaryota</taxon>
        <taxon>Viridiplantae</taxon>
        <taxon>Chlorophyta</taxon>
        <taxon>core chlorophytes</taxon>
        <taxon>Trebouxiophyceae</taxon>
        <taxon>Trebouxiophyceae incertae sedis</taxon>
        <taxon>Coccomyxaceae</taxon>
        <taxon>Coccomyxa</taxon>
    </lineage>
</organism>
<evidence type="ECO:0000313" key="4">
    <source>
        <dbReference type="Proteomes" id="UP001497392"/>
    </source>
</evidence>
<reference evidence="3 4" key="1">
    <citation type="submission" date="2024-06" db="EMBL/GenBank/DDBJ databases">
        <authorList>
            <person name="Kraege A."/>
            <person name="Thomma B."/>
        </authorList>
    </citation>
    <scope>NUCLEOTIDE SEQUENCE [LARGE SCALE GENOMIC DNA]</scope>
</reference>
<evidence type="ECO:0000256" key="1">
    <source>
        <dbReference type="SAM" id="MobiDB-lite"/>
    </source>
</evidence>
<proteinExistence type="predicted"/>
<feature type="region of interest" description="Disordered" evidence="1">
    <location>
        <begin position="1"/>
        <end position="20"/>
    </location>
</feature>
<comment type="caution">
    <text evidence="3">The sequence shown here is derived from an EMBL/GenBank/DDBJ whole genome shotgun (WGS) entry which is preliminary data.</text>
</comment>
<keyword evidence="4" id="KW-1185">Reference proteome</keyword>
<evidence type="ECO:0000313" key="3">
    <source>
        <dbReference type="EMBL" id="CAL5219503.1"/>
    </source>
</evidence>
<dbReference type="EMBL" id="CAXHTA020000002">
    <property type="protein sequence ID" value="CAL5219503.1"/>
    <property type="molecule type" value="Genomic_DNA"/>
</dbReference>
<keyword evidence="2" id="KW-0812">Transmembrane</keyword>